<feature type="transmembrane region" description="Helical" evidence="7">
    <location>
        <begin position="58"/>
        <end position="76"/>
    </location>
</feature>
<keyword evidence="9" id="KW-1185">Reference proteome</keyword>
<comment type="similarity">
    <text evidence="2">Belongs to the NrfD family.</text>
</comment>
<evidence type="ECO:0000313" key="8">
    <source>
        <dbReference type="EMBL" id="MDM8563911.1"/>
    </source>
</evidence>
<feature type="transmembrane region" description="Helical" evidence="7">
    <location>
        <begin position="185"/>
        <end position="203"/>
    </location>
</feature>
<evidence type="ECO:0000313" key="9">
    <source>
        <dbReference type="Proteomes" id="UP001171945"/>
    </source>
</evidence>
<protein>
    <submittedName>
        <fullName evidence="8">Polysulfide reductase NrfD</fullName>
    </submittedName>
</protein>
<evidence type="ECO:0000256" key="2">
    <source>
        <dbReference type="ARBA" id="ARBA00008929"/>
    </source>
</evidence>
<dbReference type="PANTHER" id="PTHR34856">
    <property type="entry name" value="PROTEIN NRFD"/>
    <property type="match status" value="1"/>
</dbReference>
<dbReference type="InterPro" id="IPR005614">
    <property type="entry name" value="NrfD-like"/>
</dbReference>
<evidence type="ECO:0000256" key="6">
    <source>
        <dbReference type="ARBA" id="ARBA00023136"/>
    </source>
</evidence>
<feature type="transmembrane region" description="Helical" evidence="7">
    <location>
        <begin position="15"/>
        <end position="38"/>
    </location>
</feature>
<keyword evidence="5 7" id="KW-1133">Transmembrane helix</keyword>
<comment type="subcellular location">
    <subcellularLocation>
        <location evidence="1">Cell membrane</location>
        <topology evidence="1">Multi-pass membrane protein</topology>
    </subcellularLocation>
</comment>
<evidence type="ECO:0000256" key="4">
    <source>
        <dbReference type="ARBA" id="ARBA00022692"/>
    </source>
</evidence>
<feature type="transmembrane region" description="Helical" evidence="7">
    <location>
        <begin position="88"/>
        <end position="117"/>
    </location>
</feature>
<dbReference type="InterPro" id="IPR052049">
    <property type="entry name" value="Electron_transfer_protein"/>
</dbReference>
<proteinExistence type="inferred from homology"/>
<sequence length="224" mass="24517">IFGFLISREAYNTAVMAPLFIALSLSLGLTVFLIVLLIDCWGTHCSLGEGILHRPKTLLGVLIAGVFYFVLVYHLTHLYFTGRHGVEYFILAGGGVYTVLFWGGYLFLGTILPLLLLYHERFTHSRISIGFASLLTIIGGFSLLYVIIIGGQAYPLNIFPGKEVISSGFFDHAAVHPYTPSGWEIMLGISGIAISAFATMLALKLLPLLPRSLADADIDDTFKD</sequence>
<gene>
    <name evidence="8" type="primary">nrfD</name>
    <name evidence="8" type="ORF">QUF54_11210</name>
</gene>
<keyword evidence="3" id="KW-1003">Cell membrane</keyword>
<evidence type="ECO:0000256" key="3">
    <source>
        <dbReference type="ARBA" id="ARBA00022475"/>
    </source>
</evidence>
<accession>A0ABT7VWI4</accession>
<dbReference type="Pfam" id="PF03916">
    <property type="entry name" value="NrfD"/>
    <property type="match status" value="1"/>
</dbReference>
<evidence type="ECO:0000256" key="1">
    <source>
        <dbReference type="ARBA" id="ARBA00004651"/>
    </source>
</evidence>
<keyword evidence="4 7" id="KW-0812">Transmembrane</keyword>
<evidence type="ECO:0000256" key="5">
    <source>
        <dbReference type="ARBA" id="ARBA00022989"/>
    </source>
</evidence>
<feature type="non-terminal residue" evidence="8">
    <location>
        <position position="1"/>
    </location>
</feature>
<reference evidence="8" key="1">
    <citation type="submission" date="2023-06" db="EMBL/GenBank/DDBJ databases">
        <title>Uncultivated large filamentous bacteria from sulfidic sediments reveal new species and different genomic features in energy metabolism and defense.</title>
        <authorList>
            <person name="Fonseca A."/>
        </authorList>
    </citation>
    <scope>NUCLEOTIDE SEQUENCE</scope>
    <source>
        <strain evidence="8">HSG4</strain>
    </source>
</reference>
<organism evidence="8 9">
    <name type="scientific">Candidatus Marithioploca araucensis</name>
    <dbReference type="NCBI Taxonomy" id="70273"/>
    <lineage>
        <taxon>Bacteria</taxon>
        <taxon>Pseudomonadati</taxon>
        <taxon>Pseudomonadota</taxon>
        <taxon>Gammaproteobacteria</taxon>
        <taxon>Thiotrichales</taxon>
        <taxon>Thiotrichaceae</taxon>
        <taxon>Candidatus Marithioploca</taxon>
    </lineage>
</organism>
<dbReference type="EMBL" id="JAUCGM010000958">
    <property type="protein sequence ID" value="MDM8563911.1"/>
    <property type="molecule type" value="Genomic_DNA"/>
</dbReference>
<feature type="transmembrane region" description="Helical" evidence="7">
    <location>
        <begin position="129"/>
        <end position="154"/>
    </location>
</feature>
<dbReference type="PANTHER" id="PTHR34856:SF2">
    <property type="entry name" value="PROTEIN NRFD"/>
    <property type="match status" value="1"/>
</dbReference>
<evidence type="ECO:0000256" key="7">
    <source>
        <dbReference type="SAM" id="Phobius"/>
    </source>
</evidence>
<comment type="caution">
    <text evidence="8">The sequence shown here is derived from an EMBL/GenBank/DDBJ whole genome shotgun (WGS) entry which is preliminary data.</text>
</comment>
<dbReference type="Proteomes" id="UP001171945">
    <property type="component" value="Unassembled WGS sequence"/>
</dbReference>
<name>A0ABT7VWI4_9GAMM</name>
<keyword evidence="6 7" id="KW-0472">Membrane</keyword>